<dbReference type="Proteomes" id="UP000053766">
    <property type="component" value="Unassembled WGS sequence"/>
</dbReference>
<protein>
    <recommendedName>
        <fullName evidence="4">Peptidase C1A papain C-terminal domain-containing protein</fullName>
    </recommendedName>
</protein>
<accession>A0A0D8XV75</accession>
<evidence type="ECO:0008006" key="4">
    <source>
        <dbReference type="Google" id="ProtNLM"/>
    </source>
</evidence>
<dbReference type="Gene3D" id="3.90.70.10">
    <property type="entry name" value="Cysteine proteinases"/>
    <property type="match status" value="1"/>
</dbReference>
<dbReference type="AlphaFoldDB" id="A0A0D8XV75"/>
<gene>
    <name evidence="2" type="ORF">DICVIV_05334</name>
</gene>
<dbReference type="SUPFAM" id="SSF54001">
    <property type="entry name" value="Cysteine proteinases"/>
    <property type="match status" value="1"/>
</dbReference>
<organism evidence="2 3">
    <name type="scientific">Dictyocaulus viviparus</name>
    <name type="common">Bovine lungworm</name>
    <dbReference type="NCBI Taxonomy" id="29172"/>
    <lineage>
        <taxon>Eukaryota</taxon>
        <taxon>Metazoa</taxon>
        <taxon>Ecdysozoa</taxon>
        <taxon>Nematoda</taxon>
        <taxon>Chromadorea</taxon>
        <taxon>Rhabditida</taxon>
        <taxon>Rhabditina</taxon>
        <taxon>Rhabditomorpha</taxon>
        <taxon>Strongyloidea</taxon>
        <taxon>Metastrongylidae</taxon>
        <taxon>Dictyocaulus</taxon>
    </lineage>
</organism>
<name>A0A0D8XV75_DICVI</name>
<evidence type="ECO:0000313" key="2">
    <source>
        <dbReference type="EMBL" id="KJH48538.1"/>
    </source>
</evidence>
<evidence type="ECO:0000256" key="1">
    <source>
        <dbReference type="SAM" id="SignalP"/>
    </source>
</evidence>
<dbReference type="InterPro" id="IPR038765">
    <property type="entry name" value="Papain-like_cys_pep_sf"/>
</dbReference>
<keyword evidence="1" id="KW-0732">Signal</keyword>
<sequence>MIRDSPQLGDIMRVFLVSFLVTLSESYIGSYSSESTEFRSSGRRSTLESFRNRQIPREAEELSGKELVDYVNSKQSLWKAKQHNRFSHYPDRVKWGLMGVNNIRLSVNARKHFSITKDLDIDIPDTFDARERWPECQSIRNIRDQSSCGRTLCLIYAILFSNK</sequence>
<dbReference type="STRING" id="29172.A0A0D8XV75"/>
<keyword evidence="3" id="KW-1185">Reference proteome</keyword>
<reference evidence="3" key="2">
    <citation type="journal article" date="2016" name="Sci. Rep.">
        <title>Dictyocaulus viviparus genome, variome and transcriptome elucidate lungworm biology and support future intervention.</title>
        <authorList>
            <person name="McNulty S.N."/>
            <person name="Strube C."/>
            <person name="Rosa B.A."/>
            <person name="Martin J.C."/>
            <person name="Tyagi R."/>
            <person name="Choi Y.J."/>
            <person name="Wang Q."/>
            <person name="Hallsworth Pepin K."/>
            <person name="Zhang X."/>
            <person name="Ozersky P."/>
            <person name="Wilson R.K."/>
            <person name="Sternberg P.W."/>
            <person name="Gasser R.B."/>
            <person name="Mitreva M."/>
        </authorList>
    </citation>
    <scope>NUCLEOTIDE SEQUENCE [LARGE SCALE GENOMIC DNA]</scope>
    <source>
        <strain evidence="3">HannoverDv2000</strain>
    </source>
</reference>
<reference evidence="2 3" key="1">
    <citation type="submission" date="2013-11" db="EMBL/GenBank/DDBJ databases">
        <title>Draft genome of the bovine lungworm Dictyocaulus viviparus.</title>
        <authorList>
            <person name="Mitreva M."/>
        </authorList>
    </citation>
    <scope>NUCLEOTIDE SEQUENCE [LARGE SCALE GENOMIC DNA]</scope>
    <source>
        <strain evidence="2 3">HannoverDv2000</strain>
    </source>
</reference>
<feature type="signal peptide" evidence="1">
    <location>
        <begin position="1"/>
        <end position="26"/>
    </location>
</feature>
<feature type="chain" id="PRO_5002335952" description="Peptidase C1A papain C-terminal domain-containing protein" evidence="1">
    <location>
        <begin position="27"/>
        <end position="163"/>
    </location>
</feature>
<proteinExistence type="predicted"/>
<dbReference type="OrthoDB" id="6514058at2759"/>
<evidence type="ECO:0000313" key="3">
    <source>
        <dbReference type="Proteomes" id="UP000053766"/>
    </source>
</evidence>
<dbReference type="EMBL" id="KN716264">
    <property type="protein sequence ID" value="KJH48538.1"/>
    <property type="molecule type" value="Genomic_DNA"/>
</dbReference>